<feature type="domain" description="Disease resistance R13L4/SHOC-2-like LRR" evidence="5">
    <location>
        <begin position="214"/>
        <end position="400"/>
    </location>
</feature>
<keyword evidence="2" id="KW-0677">Repeat</keyword>
<gene>
    <name evidence="6" type="ORF">ACOF00016_LOCUS13076</name>
</gene>
<evidence type="ECO:0000256" key="1">
    <source>
        <dbReference type="ARBA" id="ARBA00022614"/>
    </source>
</evidence>
<dbReference type="FunFam" id="3.80.10.10:FF:000041">
    <property type="entry name" value="LRR receptor-like serine/threonine-protein kinase ERECTA"/>
    <property type="match status" value="1"/>
</dbReference>
<dbReference type="PROSITE" id="PS51450">
    <property type="entry name" value="LRR"/>
    <property type="match status" value="1"/>
</dbReference>
<dbReference type="InterPro" id="IPR032675">
    <property type="entry name" value="LRR_dom_sf"/>
</dbReference>
<dbReference type="InterPro" id="IPR055414">
    <property type="entry name" value="LRR_R13L4/SHOC2-like"/>
</dbReference>
<protein>
    <recommendedName>
        <fullName evidence="5">Disease resistance R13L4/SHOC-2-like LRR domain-containing protein</fullName>
    </recommendedName>
</protein>
<accession>A0A7S3P922</accession>
<dbReference type="Gene3D" id="3.80.10.10">
    <property type="entry name" value="Ribonuclease Inhibitor"/>
    <property type="match status" value="2"/>
</dbReference>
<dbReference type="Pfam" id="PF23598">
    <property type="entry name" value="LRR_14"/>
    <property type="match status" value="1"/>
</dbReference>
<evidence type="ECO:0000259" key="5">
    <source>
        <dbReference type="Pfam" id="PF23598"/>
    </source>
</evidence>
<feature type="signal peptide" evidence="4">
    <location>
        <begin position="1"/>
        <end position="19"/>
    </location>
</feature>
<evidence type="ECO:0000313" key="6">
    <source>
        <dbReference type="EMBL" id="CAE0416007.1"/>
    </source>
</evidence>
<organism evidence="6">
    <name type="scientific">Amphora coffeiformis</name>
    <dbReference type="NCBI Taxonomy" id="265554"/>
    <lineage>
        <taxon>Eukaryota</taxon>
        <taxon>Sar</taxon>
        <taxon>Stramenopiles</taxon>
        <taxon>Ochrophyta</taxon>
        <taxon>Bacillariophyta</taxon>
        <taxon>Bacillariophyceae</taxon>
        <taxon>Bacillariophycidae</taxon>
        <taxon>Thalassiophysales</taxon>
        <taxon>Catenulaceae</taxon>
        <taxon>Amphora</taxon>
    </lineage>
</organism>
<evidence type="ECO:0000256" key="4">
    <source>
        <dbReference type="SAM" id="SignalP"/>
    </source>
</evidence>
<dbReference type="SUPFAM" id="SSF52058">
    <property type="entry name" value="L domain-like"/>
    <property type="match status" value="2"/>
</dbReference>
<name>A0A7S3P922_9STRA</name>
<reference evidence="6" key="1">
    <citation type="submission" date="2021-01" db="EMBL/GenBank/DDBJ databases">
        <authorList>
            <person name="Corre E."/>
            <person name="Pelletier E."/>
            <person name="Niang G."/>
            <person name="Scheremetjew M."/>
            <person name="Finn R."/>
            <person name="Kale V."/>
            <person name="Holt S."/>
            <person name="Cochrane G."/>
            <person name="Meng A."/>
            <person name="Brown T."/>
            <person name="Cohen L."/>
        </authorList>
    </citation>
    <scope>NUCLEOTIDE SEQUENCE</scope>
    <source>
        <strain evidence="6">CCMP127</strain>
    </source>
</reference>
<evidence type="ECO:0000256" key="3">
    <source>
        <dbReference type="ARBA" id="ARBA00023136"/>
    </source>
</evidence>
<dbReference type="PANTHER" id="PTHR48054">
    <property type="entry name" value="RECEPTOR KINASE-LIKE PROTEIN XA21"/>
    <property type="match status" value="1"/>
</dbReference>
<dbReference type="InterPro" id="IPR003591">
    <property type="entry name" value="Leu-rich_rpt_typical-subtyp"/>
</dbReference>
<dbReference type="InterPro" id="IPR052592">
    <property type="entry name" value="LRR-RLK"/>
</dbReference>
<feature type="chain" id="PRO_5030773568" description="Disease resistance R13L4/SHOC-2-like LRR domain-containing protein" evidence="4">
    <location>
        <begin position="20"/>
        <end position="676"/>
    </location>
</feature>
<evidence type="ECO:0000256" key="2">
    <source>
        <dbReference type="ARBA" id="ARBA00022737"/>
    </source>
</evidence>
<dbReference type="AlphaFoldDB" id="A0A7S3P922"/>
<dbReference type="EMBL" id="HBIM01016810">
    <property type="protein sequence ID" value="CAE0416007.1"/>
    <property type="molecule type" value="Transcribed_RNA"/>
</dbReference>
<dbReference type="PANTHER" id="PTHR48054:SF82">
    <property type="entry name" value="LRR RECEPTOR-LIKE SERINE_THREONINE-PROTEIN KINASE FLS2"/>
    <property type="match status" value="1"/>
</dbReference>
<dbReference type="Pfam" id="PF00560">
    <property type="entry name" value="LRR_1"/>
    <property type="match status" value="2"/>
</dbReference>
<dbReference type="FunFam" id="3.80.10.10:FF:000095">
    <property type="entry name" value="LRR receptor-like serine/threonine-protein kinase GSO1"/>
    <property type="match status" value="1"/>
</dbReference>
<dbReference type="InterPro" id="IPR001611">
    <property type="entry name" value="Leu-rich_rpt"/>
</dbReference>
<keyword evidence="3" id="KW-0472">Membrane</keyword>
<sequence length="676" mass="75236">MRLVWAILLLVHGHGPVVAANAATTRKSETIKHKHTWLDKQPTRQLRLRKEDYLKDFRDAAKATVPTSAPTMSPTSSPTLATRGRQFSFQELEEYLVHRGITSRETLNDETTPQSQATLWLAETDPRNVSFPADDADGYHFVTRYVLTTIYFALGGPTTWRSQFNFLTDNDICQWQEFFSSEDDDVFQYGTVCGLNGEIETLSLGSNFLEGSLPSEISRLTTLRALDMDFNAIEGQLPAGMGKLSLLELLALSVNQLGGTLPTSLCDLTSLEGLFLAFNEFTGDLPSCVGNWQSLKQLRLSDNLLSGILPLSFVDLTGLKFIWLDDNILSGDISKTFDQMSQLQGIYLEDNAFQGFISNDFLTNHPQLAQIDISGNDLTGYLPNHIFDISLMPQLELVDVHDNHLSGTLPEVLVTNDSIKLLALHGNDISGEIPLSWTKLRALFHLDLSHNMLGGRLPQYLGDMTELSYLFLGANPWMPGPIPESYTQLTNMEEFSLKDTRRTGELPNWMSLWENLILLDLDQNDFTGEIPGSYGSLTNLQFLFLNRNNLGGEVPSSFSQMINLRAIFLEQNSLMGDLNVLCNLPKFQERVDDDGIEIAAADCVGGGSASVVCPCCGICCAPAFENPVDEGLENEDTCHDFTAIASLNPYWGTQFDRTFYNFGGPSQFLDRDYLVD</sequence>
<proteinExistence type="predicted"/>
<keyword evidence="1" id="KW-0433">Leucine-rich repeat</keyword>
<dbReference type="SMART" id="SM00369">
    <property type="entry name" value="LRR_TYP"/>
    <property type="match status" value="6"/>
</dbReference>
<keyword evidence="4" id="KW-0732">Signal</keyword>